<keyword evidence="1" id="KW-0472">Membrane</keyword>
<sequence length="64" mass="7385">MLDLANTISACSLIIFFASNVWFEWAHYFVKRNHCFELELLLSSPAENLVPLSKLLKAIVHHEL</sequence>
<evidence type="ECO:0000313" key="2">
    <source>
        <dbReference type="EMBL" id="BAK06923.1"/>
    </source>
</evidence>
<reference evidence="2" key="1">
    <citation type="journal article" date="2011" name="Plant Physiol.">
        <title>Comprehensive sequence analysis of 24,783 barley full-length cDNAs derived from 12 clone libraries.</title>
        <authorList>
            <person name="Matsumoto T."/>
            <person name="Tanaka T."/>
            <person name="Sakai H."/>
            <person name="Amano N."/>
            <person name="Kanamori H."/>
            <person name="Kurita K."/>
            <person name="Kikuta A."/>
            <person name="Kamiya K."/>
            <person name="Yamamoto M."/>
            <person name="Ikawa H."/>
            <person name="Fujii N."/>
            <person name="Hori K."/>
            <person name="Itoh T."/>
            <person name="Sato K."/>
        </authorList>
    </citation>
    <scope>NUCLEOTIDE SEQUENCE</scope>
    <source>
        <tissue evidence="2">Seed</tissue>
    </source>
</reference>
<dbReference type="AlphaFoldDB" id="F2EHV1"/>
<feature type="transmembrane region" description="Helical" evidence="1">
    <location>
        <begin position="6"/>
        <end position="23"/>
    </location>
</feature>
<dbReference type="EMBL" id="AK375728">
    <property type="protein sequence ID" value="BAK06923.1"/>
    <property type="molecule type" value="mRNA"/>
</dbReference>
<keyword evidence="1" id="KW-1133">Transmembrane helix</keyword>
<organism evidence="2">
    <name type="scientific">Hordeum vulgare subsp. vulgare</name>
    <name type="common">Domesticated barley</name>
    <dbReference type="NCBI Taxonomy" id="112509"/>
    <lineage>
        <taxon>Eukaryota</taxon>
        <taxon>Viridiplantae</taxon>
        <taxon>Streptophyta</taxon>
        <taxon>Embryophyta</taxon>
        <taxon>Tracheophyta</taxon>
        <taxon>Spermatophyta</taxon>
        <taxon>Magnoliopsida</taxon>
        <taxon>Liliopsida</taxon>
        <taxon>Poales</taxon>
        <taxon>Poaceae</taxon>
        <taxon>BOP clade</taxon>
        <taxon>Pooideae</taxon>
        <taxon>Triticodae</taxon>
        <taxon>Triticeae</taxon>
        <taxon>Hordeinae</taxon>
        <taxon>Hordeum</taxon>
    </lineage>
</organism>
<evidence type="ECO:0000256" key="1">
    <source>
        <dbReference type="SAM" id="Phobius"/>
    </source>
</evidence>
<proteinExistence type="evidence at transcript level"/>
<name>F2EHV1_HORVV</name>
<accession>F2EHV1</accession>
<keyword evidence="1" id="KW-0812">Transmembrane</keyword>
<protein>
    <submittedName>
        <fullName evidence="2">Predicted protein</fullName>
    </submittedName>
</protein>